<dbReference type="AlphaFoldDB" id="A0A4Y7IIC3"/>
<proteinExistence type="predicted"/>
<dbReference type="InterPro" id="IPR011989">
    <property type="entry name" value="ARM-like"/>
</dbReference>
<keyword evidence="4" id="KW-1185">Reference proteome</keyword>
<dbReference type="Proteomes" id="UP000316621">
    <property type="component" value="Chromosome 1"/>
</dbReference>
<evidence type="ECO:0000313" key="4">
    <source>
        <dbReference type="Proteomes" id="UP000316621"/>
    </source>
</evidence>
<dbReference type="Pfam" id="PF26522">
    <property type="entry name" value="ARM_6"/>
    <property type="match status" value="1"/>
</dbReference>
<dbReference type="CDD" id="cd18186">
    <property type="entry name" value="BTB_POZ_ZBTB_KLHL-like"/>
    <property type="match status" value="1"/>
</dbReference>
<dbReference type="PROSITE" id="PS50097">
    <property type="entry name" value="BTB"/>
    <property type="match status" value="1"/>
</dbReference>
<evidence type="ECO:0000313" key="3">
    <source>
        <dbReference type="EMBL" id="RZC47490.1"/>
    </source>
</evidence>
<dbReference type="InterPro" id="IPR011333">
    <property type="entry name" value="SKP1/BTB/POZ_sf"/>
</dbReference>
<dbReference type="Gramene" id="RZC47490">
    <property type="protein sequence ID" value="RZC47490"/>
    <property type="gene ID" value="C5167_040441"/>
</dbReference>
<dbReference type="InterPro" id="IPR016024">
    <property type="entry name" value="ARM-type_fold"/>
</dbReference>
<protein>
    <recommendedName>
        <fullName evidence="2">BTB domain-containing protein</fullName>
    </recommendedName>
</protein>
<dbReference type="InterPro" id="IPR000210">
    <property type="entry name" value="BTB/POZ_dom"/>
</dbReference>
<accession>A0A4Y7IIC3</accession>
<dbReference type="Pfam" id="PF00651">
    <property type="entry name" value="BTB"/>
    <property type="match status" value="1"/>
</dbReference>
<dbReference type="OrthoDB" id="418748at2759"/>
<dbReference type="InterPro" id="IPR044953">
    <property type="entry name" value="At1g04390-like"/>
</dbReference>
<evidence type="ECO:0000259" key="2">
    <source>
        <dbReference type="PROSITE" id="PS50097"/>
    </source>
</evidence>
<dbReference type="SUPFAM" id="SSF48371">
    <property type="entry name" value="ARM repeat"/>
    <property type="match status" value="1"/>
</dbReference>
<comment type="pathway">
    <text evidence="1">Protein modification; protein ubiquitination.</text>
</comment>
<dbReference type="SUPFAM" id="SSF54695">
    <property type="entry name" value="POZ domain"/>
    <property type="match status" value="2"/>
</dbReference>
<dbReference type="STRING" id="3469.A0A4Y7IIC3"/>
<dbReference type="InterPro" id="IPR059007">
    <property type="entry name" value="ARM_At1g04390"/>
</dbReference>
<dbReference type="PANTHER" id="PTHR35918">
    <property type="entry name" value="OS06G0674800 PROTEIN"/>
    <property type="match status" value="1"/>
</dbReference>
<reference evidence="3 4" key="1">
    <citation type="journal article" date="2018" name="Science">
        <title>The opium poppy genome and morphinan production.</title>
        <authorList>
            <person name="Guo L."/>
            <person name="Winzer T."/>
            <person name="Yang X."/>
            <person name="Li Y."/>
            <person name="Ning Z."/>
            <person name="He Z."/>
            <person name="Teodor R."/>
            <person name="Lu Y."/>
            <person name="Bowser T.A."/>
            <person name="Graham I.A."/>
            <person name="Ye K."/>
        </authorList>
    </citation>
    <scope>NUCLEOTIDE SEQUENCE [LARGE SCALE GENOMIC DNA]</scope>
    <source>
        <strain evidence="4">cv. HN1</strain>
        <tissue evidence="3">Leaves</tissue>
    </source>
</reference>
<name>A0A4Y7IIC3_PAPSO</name>
<evidence type="ECO:0000256" key="1">
    <source>
        <dbReference type="ARBA" id="ARBA00004906"/>
    </source>
</evidence>
<dbReference type="EMBL" id="CM010715">
    <property type="protein sequence ID" value="RZC47490.1"/>
    <property type="molecule type" value="Genomic_DNA"/>
</dbReference>
<sequence>MKSSKIGNEKNRKLSNHMVTLHQRLYQALNLGIKNYDKEGKKWQCTDIEIQRLAVRSISAFVASLSPDILRNPVIESSIADILVALEGILQSRNEMLLGMATTVTVKLVDILGSSMLLYGVSELVQSLSSLLSFHQSSVAVSCANVLRRIISKLNPRRFKNHNEVWEIVVEKRNIDCIICNLHDFVFGDQTIEYFEEMASLLKTIIGQWCPSRYDVWSNAKLLKALEVACGNPNSNVKVAVLQLYSALALCGYGAITLLEKGESFLSTIVNCMGSSQPFSVRAEAFKIAQFLMKSEQGCLRITKLYCEPIMKAIITAMDECSYCGKASSDQGILLMEACRLALITRWAGDHHTYLWKFGVDRSLLGLLDNNFCKNKKSTSFSSSREEIDIAKEVLDSNSNGALTPYIWDVLGWLATHCREDYNPKKEGKLNCFNVLIACACLVFKDSIHTGRQVCQNDVSYTSVYEPASRAVLLLIFSPCEYFATQARHILSKLLISSTDHLKFLLNFLKSTSQDTFSVLDNLKTVTNLIHLVCYLGLPEYQSLVTRNEGIKILSTFISWCLKNRVEIRRSRVAPHLRDIYGERTCCWVEREDWEGADILLFYGLWGLAELISNSIRNSEEVSDQLTVGTSFKGSEIQVLVDELQKIFDKSFSSGCRWYSAYILSFFGIYGFPDRIGHRLGKALHEKEHADILLRLSNEESVSVHGVILIMRCPSMLPSGAVSLDSTNFRREVRLSSRVDSKTLAKLLEFAYLGFAHVGKDPVKQLKILAKACNFNFLSRILCRKRPNWGAIIPSYDFTPALGSDGHQFSDVIVEAKEKAEMNFSCTTCPQSMPHMHVHKIILWLSCDYLRALFQSGMQESQSQIIKVPLSWEALEKLVTWFYSDQLPKPSSGCLWDNMDKKQQILQLLPYVEICWLAEFWFLENVREDALEVVVSFLNSSRHLCMEIIQIAAELSQWEIVDVAATYMAPMYPQMRDSGDLESLSHELVDLVRVAYVRLTQEGTSNNAG</sequence>
<dbReference type="Gene3D" id="1.25.10.10">
    <property type="entry name" value="Leucine-rich Repeat Variant"/>
    <property type="match status" value="1"/>
</dbReference>
<dbReference type="Gene3D" id="3.30.710.10">
    <property type="entry name" value="Potassium Channel Kv1.1, Chain A"/>
    <property type="match status" value="2"/>
</dbReference>
<dbReference type="PANTHER" id="PTHR35918:SF1">
    <property type="entry name" value="BTB DOMAIN-CONTAINING PROTEIN"/>
    <property type="match status" value="1"/>
</dbReference>
<feature type="domain" description="BTB" evidence="2">
    <location>
        <begin position="810"/>
        <end position="891"/>
    </location>
</feature>
<dbReference type="OMA" id="CLNILFT"/>
<gene>
    <name evidence="3" type="ORF">C5167_040441</name>
</gene>
<organism evidence="3 4">
    <name type="scientific">Papaver somniferum</name>
    <name type="common">Opium poppy</name>
    <dbReference type="NCBI Taxonomy" id="3469"/>
    <lineage>
        <taxon>Eukaryota</taxon>
        <taxon>Viridiplantae</taxon>
        <taxon>Streptophyta</taxon>
        <taxon>Embryophyta</taxon>
        <taxon>Tracheophyta</taxon>
        <taxon>Spermatophyta</taxon>
        <taxon>Magnoliopsida</taxon>
        <taxon>Ranunculales</taxon>
        <taxon>Papaveraceae</taxon>
        <taxon>Papaveroideae</taxon>
        <taxon>Papaver</taxon>
    </lineage>
</organism>